<proteinExistence type="predicted"/>
<dbReference type="KEGG" id="rci:RCIX510"/>
<evidence type="ECO:0000313" key="2">
    <source>
        <dbReference type="Proteomes" id="UP000000663"/>
    </source>
</evidence>
<gene>
    <name evidence="1" type="ORF">RCIX510</name>
</gene>
<accession>Q0W6Q7</accession>
<protein>
    <recommendedName>
        <fullName evidence="3">Tetratricopeptide repeat protein</fullName>
    </recommendedName>
</protein>
<dbReference type="InterPro" id="IPR011990">
    <property type="entry name" value="TPR-like_helical_dom_sf"/>
</dbReference>
<dbReference type="AlphaFoldDB" id="Q0W6Q7"/>
<dbReference type="Gene3D" id="1.25.40.10">
    <property type="entry name" value="Tetratricopeptide repeat domain"/>
    <property type="match status" value="2"/>
</dbReference>
<dbReference type="SMART" id="SM00028">
    <property type="entry name" value="TPR"/>
    <property type="match status" value="3"/>
</dbReference>
<dbReference type="Pfam" id="PF13432">
    <property type="entry name" value="TPR_16"/>
    <property type="match status" value="1"/>
</dbReference>
<dbReference type="EMBL" id="AM114193">
    <property type="protein sequence ID" value="CAJ35936.1"/>
    <property type="molecule type" value="Genomic_DNA"/>
</dbReference>
<evidence type="ECO:0008006" key="3">
    <source>
        <dbReference type="Google" id="ProtNLM"/>
    </source>
</evidence>
<dbReference type="InterPro" id="IPR019734">
    <property type="entry name" value="TPR_rpt"/>
</dbReference>
<sequence>MPSRRFLELLLSSSGAQHSRTDGLADDVLQLILLRSAGESFGGILNEEQIEAMVSLIATHDTLRADSGEEGTVTYSRYVYEMLSRRPGMLPDAGTFDSGFARFLQALDRRIEDAIAPKLVRLPRRKFGEPGIGELAGLQPPEALADYMSWLIWEFRNRGLLSGQEASRLRGTIDKLSSAPGYLRYLDTDRRDREAAWLQKMIRRLKTACTLNDPCERDLIVSLGIILFNLSPSQQTAAMLSDTTPAGACRALQYLYNAIMALNYVRAGRPGIAEAYAIAALKSAASPEERAHIGMVKGCIATMDGDYDLAARALRESAEVPGISARLKGMAEYYAGVVLYEKGEYVNAMASFEKAVSYVSDPGDLATIHNSIGSCAMQIGDEARADQEFQTVEELAVSLRGARTSQCMLLVSSYRSAIRGPGNDPGKAVEYYRRALNTASERGDYRSVADLLGNLGLAQARAGDYAHALHTLRACMTSSENAEYWAGIRFAYWHINRILSKTDCAEAKRFRETYTEKYPELREM</sequence>
<name>Q0W6Q7_METAR</name>
<dbReference type="Proteomes" id="UP000000663">
    <property type="component" value="Chromosome"/>
</dbReference>
<reference evidence="1 2" key="1">
    <citation type="journal article" date="2006" name="Science">
        <title>Genome of rice cluster I archaea -- the key methane producers in the rice rhizosphere.</title>
        <authorList>
            <person name="Erkel C."/>
            <person name="Kube M."/>
            <person name="Reinhardt R."/>
            <person name="Liesack W."/>
        </authorList>
    </citation>
    <scope>NUCLEOTIDE SEQUENCE [LARGE SCALE GENOMIC DNA]</scope>
    <source>
        <strain evidence="2">DSM 22066 / NBRC 105507 / MRE50</strain>
    </source>
</reference>
<dbReference type="eggNOG" id="arCOG03032">
    <property type="taxonomic scope" value="Archaea"/>
</dbReference>
<dbReference type="SUPFAM" id="SSF48452">
    <property type="entry name" value="TPR-like"/>
    <property type="match status" value="1"/>
</dbReference>
<dbReference type="STRING" id="351160.RCIX510"/>
<keyword evidence="2" id="KW-1185">Reference proteome</keyword>
<organism evidence="1 2">
    <name type="scientific">Methanocella arvoryzae (strain DSM 22066 / NBRC 105507 / MRE50)</name>
    <dbReference type="NCBI Taxonomy" id="351160"/>
    <lineage>
        <taxon>Archaea</taxon>
        <taxon>Methanobacteriati</taxon>
        <taxon>Methanobacteriota</taxon>
        <taxon>Stenosarchaea group</taxon>
        <taxon>Methanomicrobia</taxon>
        <taxon>Methanocellales</taxon>
        <taxon>Methanocellaceae</taxon>
        <taxon>Methanocella</taxon>
    </lineage>
</organism>
<evidence type="ECO:0000313" key="1">
    <source>
        <dbReference type="EMBL" id="CAJ35936.1"/>
    </source>
</evidence>